<evidence type="ECO:0000259" key="5">
    <source>
        <dbReference type="PROSITE" id="PS51063"/>
    </source>
</evidence>
<accession>A0A502L1K7</accession>
<feature type="domain" description="HTH crp-type" evidence="5">
    <location>
        <begin position="183"/>
        <end position="256"/>
    </location>
</feature>
<reference evidence="6 7" key="1">
    <citation type="submission" date="2019-01" db="EMBL/GenBank/DDBJ databases">
        <title>Litorilituus lipolytica sp. nov., isolated from intertidal sand of the Yellow Sea in China.</title>
        <authorList>
            <person name="Liu A."/>
        </authorList>
    </citation>
    <scope>NUCLEOTIDE SEQUENCE [LARGE SCALE GENOMIC DNA]</scope>
    <source>
        <strain evidence="6 7">RZ04</strain>
    </source>
</reference>
<keyword evidence="1" id="KW-0805">Transcription regulation</keyword>
<dbReference type="CDD" id="cd00092">
    <property type="entry name" value="HTH_CRP"/>
    <property type="match status" value="1"/>
</dbReference>
<dbReference type="CDD" id="cd00038">
    <property type="entry name" value="CAP_ED"/>
    <property type="match status" value="1"/>
</dbReference>
<dbReference type="GO" id="GO:0003700">
    <property type="term" value="F:DNA-binding transcription factor activity"/>
    <property type="evidence" value="ECO:0007669"/>
    <property type="project" value="TreeGrafter"/>
</dbReference>
<dbReference type="Pfam" id="PF00027">
    <property type="entry name" value="cNMP_binding"/>
    <property type="match status" value="1"/>
</dbReference>
<dbReference type="SMART" id="SM00419">
    <property type="entry name" value="HTH_CRP"/>
    <property type="match status" value="1"/>
</dbReference>
<evidence type="ECO:0000259" key="4">
    <source>
        <dbReference type="PROSITE" id="PS50042"/>
    </source>
</evidence>
<evidence type="ECO:0000313" key="7">
    <source>
        <dbReference type="Proteomes" id="UP000315303"/>
    </source>
</evidence>
<feature type="domain" description="Cyclic nucleotide-binding" evidence="4">
    <location>
        <begin position="73"/>
        <end position="126"/>
    </location>
</feature>
<protein>
    <submittedName>
        <fullName evidence="6">Cyclic nucleotide-binding domain-containing protein</fullName>
    </submittedName>
</protein>
<dbReference type="PANTHER" id="PTHR24567">
    <property type="entry name" value="CRP FAMILY TRANSCRIPTIONAL REGULATORY PROTEIN"/>
    <property type="match status" value="1"/>
</dbReference>
<keyword evidence="2" id="KW-0238">DNA-binding</keyword>
<name>A0A502L1K7_9GAMM</name>
<dbReference type="Pfam" id="PF13545">
    <property type="entry name" value="HTH_Crp_2"/>
    <property type="match status" value="1"/>
</dbReference>
<dbReference type="GO" id="GO:0003677">
    <property type="term" value="F:DNA binding"/>
    <property type="evidence" value="ECO:0007669"/>
    <property type="project" value="UniProtKB-KW"/>
</dbReference>
<dbReference type="PRINTS" id="PR00034">
    <property type="entry name" value="HTHCRP"/>
</dbReference>
<dbReference type="SUPFAM" id="SSF51206">
    <property type="entry name" value="cAMP-binding domain-like"/>
    <property type="match status" value="1"/>
</dbReference>
<dbReference type="GO" id="GO:0005829">
    <property type="term" value="C:cytosol"/>
    <property type="evidence" value="ECO:0007669"/>
    <property type="project" value="TreeGrafter"/>
</dbReference>
<dbReference type="PANTHER" id="PTHR24567:SF75">
    <property type="entry name" value="FUMARATE AND NITRATE REDUCTION REGULATORY PROTEIN"/>
    <property type="match status" value="1"/>
</dbReference>
<gene>
    <name evidence="6" type="ORF">EPA86_07905</name>
</gene>
<evidence type="ECO:0000256" key="2">
    <source>
        <dbReference type="ARBA" id="ARBA00023125"/>
    </source>
</evidence>
<dbReference type="InterPro" id="IPR012318">
    <property type="entry name" value="HTH_CRP"/>
</dbReference>
<dbReference type="AlphaFoldDB" id="A0A502L1K7"/>
<proteinExistence type="predicted"/>
<keyword evidence="3" id="KW-0804">Transcription</keyword>
<dbReference type="InterPro" id="IPR018490">
    <property type="entry name" value="cNMP-bd_dom_sf"/>
</dbReference>
<dbReference type="InterPro" id="IPR050397">
    <property type="entry name" value="Env_Response_Regulators"/>
</dbReference>
<evidence type="ECO:0000256" key="1">
    <source>
        <dbReference type="ARBA" id="ARBA00023015"/>
    </source>
</evidence>
<dbReference type="InterPro" id="IPR036388">
    <property type="entry name" value="WH-like_DNA-bd_sf"/>
</dbReference>
<dbReference type="Proteomes" id="UP000315303">
    <property type="component" value="Unassembled WGS sequence"/>
</dbReference>
<sequence length="266" mass="29572">MTTGNKLANKVVYQQGLGQHHTIACENCSMNAICQPVEADGQILDLSKNYLSKQIPVSAQNSELPHNHTQIKNSTLFKEQTPLTSIYAVCSGVFKLCVTSKDGYEKVVGLRYPGELIGEDALFLERYNYSAIAIGQSSVCEVSVEQFSSCGKLVPELQQNLIQLLSKQSYVRQTNFQSFIGKKSADSLLAAFLINVTKRNEAYSGSSSQLNLIVSRNDVANFLGLRRETLSRVFAKFQKEELIKIEGKIIHLLKKELLCDLANFHS</sequence>
<dbReference type="OrthoDB" id="7643467at2"/>
<comment type="caution">
    <text evidence="6">The sequence shown here is derived from an EMBL/GenBank/DDBJ whole genome shotgun (WGS) entry which is preliminary data.</text>
</comment>
<dbReference type="Gene3D" id="1.10.10.10">
    <property type="entry name" value="Winged helix-like DNA-binding domain superfamily/Winged helix DNA-binding domain"/>
    <property type="match status" value="1"/>
</dbReference>
<evidence type="ECO:0000256" key="3">
    <source>
        <dbReference type="ARBA" id="ARBA00023163"/>
    </source>
</evidence>
<dbReference type="InterPro" id="IPR036390">
    <property type="entry name" value="WH_DNA-bd_sf"/>
</dbReference>
<dbReference type="PROSITE" id="PS50042">
    <property type="entry name" value="CNMP_BINDING_3"/>
    <property type="match status" value="1"/>
</dbReference>
<dbReference type="SMART" id="SM00100">
    <property type="entry name" value="cNMP"/>
    <property type="match status" value="1"/>
</dbReference>
<dbReference type="RefSeq" id="WP_140602894.1">
    <property type="nucleotide sequence ID" value="NZ_SAWY01000018.1"/>
</dbReference>
<dbReference type="SUPFAM" id="SSF46785">
    <property type="entry name" value="Winged helix' DNA-binding domain"/>
    <property type="match status" value="1"/>
</dbReference>
<evidence type="ECO:0000313" key="6">
    <source>
        <dbReference type="EMBL" id="TPH15883.1"/>
    </source>
</evidence>
<dbReference type="Gene3D" id="2.60.120.10">
    <property type="entry name" value="Jelly Rolls"/>
    <property type="match status" value="1"/>
</dbReference>
<dbReference type="InterPro" id="IPR000595">
    <property type="entry name" value="cNMP-bd_dom"/>
</dbReference>
<keyword evidence="7" id="KW-1185">Reference proteome</keyword>
<dbReference type="InterPro" id="IPR014710">
    <property type="entry name" value="RmlC-like_jellyroll"/>
</dbReference>
<dbReference type="EMBL" id="SAWY01000018">
    <property type="protein sequence ID" value="TPH15883.1"/>
    <property type="molecule type" value="Genomic_DNA"/>
</dbReference>
<organism evidence="6 7">
    <name type="scientific">Litorilituus lipolyticus</name>
    <dbReference type="NCBI Taxonomy" id="2491017"/>
    <lineage>
        <taxon>Bacteria</taxon>
        <taxon>Pseudomonadati</taxon>
        <taxon>Pseudomonadota</taxon>
        <taxon>Gammaproteobacteria</taxon>
        <taxon>Alteromonadales</taxon>
        <taxon>Colwelliaceae</taxon>
        <taxon>Litorilituus</taxon>
    </lineage>
</organism>
<dbReference type="PROSITE" id="PS51063">
    <property type="entry name" value="HTH_CRP_2"/>
    <property type="match status" value="1"/>
</dbReference>